<evidence type="ECO:0000256" key="1">
    <source>
        <dbReference type="ARBA" id="ARBA00023015"/>
    </source>
</evidence>
<dbReference type="SUPFAM" id="SSF100950">
    <property type="entry name" value="NagB/RpiA/CoA transferase-like"/>
    <property type="match status" value="1"/>
</dbReference>
<sequence length="267" mass="28897">MLKSDRQHLILTTIGERGSVSVDEIADMLDVSAVTVRRDLDFLGEEGLVKRTRGGAQSNSVAIDMPLQWKRSRNYEEKRALARYCAEIIPSGAAIGMSGGTTMACIAQEIVLRDSKGSSAEGKASGFHITVVTNAIDIALLLSKSPSVRVIVIGGVLNNKSLEISGPLASDLLDKISLDMSFVGINGFDEYGPGTADENEGHSNKRMLSRSLKKMVVADSSKFGRHSFFQLSMHPSNVNIVTDNSIPKAWLERAKELGYTLETVPID</sequence>
<keyword evidence="2" id="KW-0238">DNA-binding</keyword>
<dbReference type="PANTHER" id="PTHR30363:SF44">
    <property type="entry name" value="AGA OPERON TRANSCRIPTIONAL REPRESSOR-RELATED"/>
    <property type="match status" value="1"/>
</dbReference>
<dbReference type="InterPro" id="IPR050313">
    <property type="entry name" value="Carb_Metab_HTH_regulators"/>
</dbReference>
<dbReference type="SMART" id="SM01134">
    <property type="entry name" value="DeoRC"/>
    <property type="match status" value="1"/>
</dbReference>
<evidence type="ECO:0000313" key="5">
    <source>
        <dbReference type="EMBL" id="PZR05488.1"/>
    </source>
</evidence>
<dbReference type="SUPFAM" id="SSF46785">
    <property type="entry name" value="Winged helix' DNA-binding domain"/>
    <property type="match status" value="1"/>
</dbReference>
<dbReference type="PRINTS" id="PR00037">
    <property type="entry name" value="HTHLACR"/>
</dbReference>
<dbReference type="SMART" id="SM00420">
    <property type="entry name" value="HTH_DEOR"/>
    <property type="match status" value="1"/>
</dbReference>
<proteinExistence type="predicted"/>
<dbReference type="PANTHER" id="PTHR30363">
    <property type="entry name" value="HTH-TYPE TRANSCRIPTIONAL REGULATOR SRLR-RELATED"/>
    <property type="match status" value="1"/>
</dbReference>
<organism evidence="5 6">
    <name type="scientific">Corynebacterium kroppenstedtii</name>
    <dbReference type="NCBI Taxonomy" id="161879"/>
    <lineage>
        <taxon>Bacteria</taxon>
        <taxon>Bacillati</taxon>
        <taxon>Actinomycetota</taxon>
        <taxon>Actinomycetes</taxon>
        <taxon>Mycobacteriales</taxon>
        <taxon>Corynebacteriaceae</taxon>
        <taxon>Corynebacterium</taxon>
    </lineage>
</organism>
<dbReference type="InterPro" id="IPR037171">
    <property type="entry name" value="NagB/RpiA_transferase-like"/>
</dbReference>
<dbReference type="InterPro" id="IPR036390">
    <property type="entry name" value="WH_DNA-bd_sf"/>
</dbReference>
<keyword evidence="3" id="KW-0804">Transcription</keyword>
<evidence type="ECO:0000259" key="4">
    <source>
        <dbReference type="PROSITE" id="PS51000"/>
    </source>
</evidence>
<evidence type="ECO:0000313" key="6">
    <source>
        <dbReference type="Proteomes" id="UP000249432"/>
    </source>
</evidence>
<comment type="caution">
    <text evidence="5">The sequence shown here is derived from an EMBL/GenBank/DDBJ whole genome shotgun (WGS) entry which is preliminary data.</text>
</comment>
<dbReference type="InterPro" id="IPR018356">
    <property type="entry name" value="Tscrpt_reg_HTH_DeoR_CS"/>
</dbReference>
<dbReference type="Gene3D" id="1.10.10.10">
    <property type="entry name" value="Winged helix-like DNA-binding domain superfamily/Winged helix DNA-binding domain"/>
    <property type="match status" value="1"/>
</dbReference>
<dbReference type="GO" id="GO:0003700">
    <property type="term" value="F:DNA-binding transcription factor activity"/>
    <property type="evidence" value="ECO:0007669"/>
    <property type="project" value="InterPro"/>
</dbReference>
<protein>
    <submittedName>
        <fullName evidence="5">Alkaline phosphatase</fullName>
    </submittedName>
</protein>
<dbReference type="PROSITE" id="PS51000">
    <property type="entry name" value="HTH_DEOR_2"/>
    <property type="match status" value="1"/>
</dbReference>
<dbReference type="RefSeq" id="WP_303734539.1">
    <property type="nucleotide sequence ID" value="NZ_CAKZHK010000008.1"/>
</dbReference>
<dbReference type="Gene3D" id="3.40.50.1360">
    <property type="match status" value="1"/>
</dbReference>
<name>A0A2W5U953_9CORY</name>
<dbReference type="PROSITE" id="PS00894">
    <property type="entry name" value="HTH_DEOR_1"/>
    <property type="match status" value="1"/>
</dbReference>
<feature type="domain" description="HTH deoR-type" evidence="4">
    <location>
        <begin position="3"/>
        <end position="58"/>
    </location>
</feature>
<dbReference type="Proteomes" id="UP000249432">
    <property type="component" value="Unassembled WGS sequence"/>
</dbReference>
<gene>
    <name evidence="5" type="ORF">DI525_04210</name>
</gene>
<dbReference type="Pfam" id="PF08220">
    <property type="entry name" value="HTH_DeoR"/>
    <property type="match status" value="1"/>
</dbReference>
<accession>A0A2W5U953</accession>
<dbReference type="InterPro" id="IPR014036">
    <property type="entry name" value="DeoR-like_C"/>
</dbReference>
<dbReference type="AlphaFoldDB" id="A0A2W5U953"/>
<keyword evidence="1" id="KW-0805">Transcription regulation</keyword>
<dbReference type="Pfam" id="PF00455">
    <property type="entry name" value="DeoRC"/>
    <property type="match status" value="1"/>
</dbReference>
<evidence type="ECO:0000256" key="2">
    <source>
        <dbReference type="ARBA" id="ARBA00023125"/>
    </source>
</evidence>
<dbReference type="GO" id="GO:0003677">
    <property type="term" value="F:DNA binding"/>
    <property type="evidence" value="ECO:0007669"/>
    <property type="project" value="UniProtKB-KW"/>
</dbReference>
<reference evidence="5 6" key="1">
    <citation type="submission" date="2017-08" db="EMBL/GenBank/DDBJ databases">
        <title>Infants hospitalized years apart are colonized by the same room-sourced microbial strains.</title>
        <authorList>
            <person name="Brooks B."/>
            <person name="Olm M.R."/>
            <person name="Firek B.A."/>
            <person name="Baker R."/>
            <person name="Thomas B.C."/>
            <person name="Morowitz M.J."/>
            <person name="Banfield J.F."/>
        </authorList>
    </citation>
    <scope>NUCLEOTIDE SEQUENCE [LARGE SCALE GENOMIC DNA]</scope>
    <source>
        <strain evidence="5">S2_003_000_R1_3</strain>
    </source>
</reference>
<evidence type="ECO:0000256" key="3">
    <source>
        <dbReference type="ARBA" id="ARBA00023163"/>
    </source>
</evidence>
<dbReference type="InterPro" id="IPR036388">
    <property type="entry name" value="WH-like_DNA-bd_sf"/>
</dbReference>
<dbReference type="EMBL" id="QFRA01000006">
    <property type="protein sequence ID" value="PZR05488.1"/>
    <property type="molecule type" value="Genomic_DNA"/>
</dbReference>
<dbReference type="InterPro" id="IPR001034">
    <property type="entry name" value="DeoR_HTH"/>
</dbReference>